<evidence type="ECO:0000313" key="1">
    <source>
        <dbReference type="EMBL" id="JAP89059.1"/>
    </source>
</evidence>
<name>A0A146K0C8_9EUKA</name>
<accession>A0A146K0C8</accession>
<proteinExistence type="predicted"/>
<dbReference type="AlphaFoldDB" id="A0A146K0C8"/>
<protein>
    <submittedName>
        <fullName evidence="1">Uncharacterized protein</fullName>
    </submittedName>
</protein>
<reference evidence="1" key="1">
    <citation type="submission" date="2015-07" db="EMBL/GenBank/DDBJ databases">
        <title>Adaptation to a free-living lifestyle via gene acquisitions in the diplomonad Trepomonas sp. PC1.</title>
        <authorList>
            <person name="Xu F."/>
            <person name="Jerlstrom-Hultqvist J."/>
            <person name="Kolisko M."/>
            <person name="Simpson A.G.B."/>
            <person name="Roger A.J."/>
            <person name="Svard S.G."/>
            <person name="Andersson J.O."/>
        </authorList>
    </citation>
    <scope>NUCLEOTIDE SEQUENCE</scope>
    <source>
        <strain evidence="1">PC1</strain>
    </source>
</reference>
<feature type="non-terminal residue" evidence="1">
    <location>
        <position position="1"/>
    </location>
</feature>
<gene>
    <name evidence="1" type="ORF">TPC1_31446</name>
</gene>
<dbReference type="EMBL" id="GDID01007547">
    <property type="protein sequence ID" value="JAP89059.1"/>
    <property type="molecule type" value="Transcribed_RNA"/>
</dbReference>
<sequence length="342" mass="40232">NSTPKLVQQPLKQKQRQVKILSNIGNLYPSISNFHFSKDHFDNFIPLNHNGIFVHFSSYQTMQIVNKRKVLKEYDISESTKLNDRGNGMIESIFAYGINIVKIGKFIFRIIGTNLQQIASIETQGFYDYCCNFLAFNNKIYVGGRNERLYEVDVHNCRLIEVPFEKVNIATRSMADKAYFYDFTAADTKIFNLDNNPQLESINLSFFCLGILYYSSNHILIRAFRNNEKEKKVFTPNFELGKYGIMLSREQIGDYYDEVEAYMKNFVDQHFNSPDYIETELDYQCDFKRVQDKRLLLWEIIFANLAEYKKINQFKWNMAGFMQSNLDQCCFSLESTFEEGFE</sequence>
<organism evidence="1">
    <name type="scientific">Trepomonas sp. PC1</name>
    <dbReference type="NCBI Taxonomy" id="1076344"/>
    <lineage>
        <taxon>Eukaryota</taxon>
        <taxon>Metamonada</taxon>
        <taxon>Diplomonadida</taxon>
        <taxon>Hexamitidae</taxon>
        <taxon>Hexamitinae</taxon>
        <taxon>Trepomonas</taxon>
    </lineage>
</organism>